<evidence type="ECO:0000313" key="3">
    <source>
        <dbReference type="Proteomes" id="UP001212602"/>
    </source>
</evidence>
<feature type="transmembrane region" description="Helical" evidence="1">
    <location>
        <begin position="74"/>
        <end position="96"/>
    </location>
</feature>
<comment type="caution">
    <text evidence="2">The sequence shown here is derived from an EMBL/GenBank/DDBJ whole genome shotgun (WGS) entry which is preliminary data.</text>
</comment>
<protein>
    <submittedName>
        <fullName evidence="2">Uncharacterized protein</fullName>
    </submittedName>
</protein>
<reference evidence="2" key="1">
    <citation type="submission" date="2023-01" db="EMBL/GenBank/DDBJ databases">
        <title>Xenophilus mangrovi sp. nov., isolated from soil of Mangrove nature reserve.</title>
        <authorList>
            <person name="Xu S."/>
            <person name="Liu Z."/>
            <person name="Xu Y."/>
        </authorList>
    </citation>
    <scope>NUCLEOTIDE SEQUENCE</scope>
    <source>
        <strain evidence="2">YW8</strain>
    </source>
</reference>
<gene>
    <name evidence="2" type="ORF">PGB34_23030</name>
</gene>
<keyword evidence="1" id="KW-0812">Transmembrane</keyword>
<sequence>MRLSAGSIRRGFQTQKLRGGHDHWEIKMEKMFKHLFAGAMGLLFDENLAKDYWWGENFPLHYLGKVEFRLLKIIYIYIAAATFQCVLPCAFLVFVIEILKNIGSAAFPFSLYVWKLIGFIFLFVYFSSFVIAICKYFSISKKLENPP</sequence>
<organism evidence="2 3">
    <name type="scientific">Xenophilus arseniciresistens</name>
    <dbReference type="NCBI Taxonomy" id="1283306"/>
    <lineage>
        <taxon>Bacteria</taxon>
        <taxon>Pseudomonadati</taxon>
        <taxon>Pseudomonadota</taxon>
        <taxon>Betaproteobacteria</taxon>
        <taxon>Burkholderiales</taxon>
        <taxon>Comamonadaceae</taxon>
        <taxon>Xenophilus</taxon>
    </lineage>
</organism>
<accession>A0AAE3NDW0</accession>
<feature type="transmembrane region" description="Helical" evidence="1">
    <location>
        <begin position="116"/>
        <end position="137"/>
    </location>
</feature>
<dbReference type="EMBL" id="JAQIPB010000022">
    <property type="protein sequence ID" value="MDA7419259.1"/>
    <property type="molecule type" value="Genomic_DNA"/>
</dbReference>
<keyword evidence="1" id="KW-0472">Membrane</keyword>
<evidence type="ECO:0000256" key="1">
    <source>
        <dbReference type="SAM" id="Phobius"/>
    </source>
</evidence>
<proteinExistence type="predicted"/>
<keyword evidence="1" id="KW-1133">Transmembrane helix</keyword>
<dbReference type="AlphaFoldDB" id="A0AAE3NDW0"/>
<keyword evidence="3" id="KW-1185">Reference proteome</keyword>
<dbReference type="Proteomes" id="UP001212602">
    <property type="component" value="Unassembled WGS sequence"/>
</dbReference>
<evidence type="ECO:0000313" key="2">
    <source>
        <dbReference type="EMBL" id="MDA7419259.1"/>
    </source>
</evidence>
<dbReference type="RefSeq" id="WP_271430460.1">
    <property type="nucleotide sequence ID" value="NZ_JAQIPB010000022.1"/>
</dbReference>
<name>A0AAE3NDW0_9BURK</name>